<protein>
    <submittedName>
        <fullName evidence="1">Uncharacterized protein</fullName>
    </submittedName>
</protein>
<name>A0ACC0KQP9_CHOFU</name>
<dbReference type="EMBL" id="CM046118">
    <property type="protein sequence ID" value="KAI8438654.1"/>
    <property type="molecule type" value="Genomic_DNA"/>
</dbReference>
<evidence type="ECO:0000313" key="1">
    <source>
        <dbReference type="EMBL" id="KAI8438654.1"/>
    </source>
</evidence>
<proteinExistence type="predicted"/>
<organism evidence="1 2">
    <name type="scientific">Choristoneura fumiferana</name>
    <name type="common">Spruce budworm moth</name>
    <name type="synonym">Archips fumiferana</name>
    <dbReference type="NCBI Taxonomy" id="7141"/>
    <lineage>
        <taxon>Eukaryota</taxon>
        <taxon>Metazoa</taxon>
        <taxon>Ecdysozoa</taxon>
        <taxon>Arthropoda</taxon>
        <taxon>Hexapoda</taxon>
        <taxon>Insecta</taxon>
        <taxon>Pterygota</taxon>
        <taxon>Neoptera</taxon>
        <taxon>Endopterygota</taxon>
        <taxon>Lepidoptera</taxon>
        <taxon>Glossata</taxon>
        <taxon>Ditrysia</taxon>
        <taxon>Tortricoidea</taxon>
        <taxon>Tortricidae</taxon>
        <taxon>Tortricinae</taxon>
        <taxon>Choristoneura</taxon>
    </lineage>
</organism>
<dbReference type="Proteomes" id="UP001064048">
    <property type="component" value="Chromosome 18"/>
</dbReference>
<evidence type="ECO:0000313" key="2">
    <source>
        <dbReference type="Proteomes" id="UP001064048"/>
    </source>
</evidence>
<comment type="caution">
    <text evidence="1">The sequence shown here is derived from an EMBL/GenBank/DDBJ whole genome shotgun (WGS) entry which is preliminary data.</text>
</comment>
<sequence>MLLACLPQLAATLARPPAPAPHTYRAISFGPGDSLRPHSHYNAAPCFIIRYSLVRRARRSASWQHCSREQKALPYDRSRRFQGSQECGTRKREYLLKLAQVQESTPRFPSETNDCGDALGLWDPRIRQHYIRWRSGMRQGAVRCGVRGRSAVTWLRGNPVRGGEAAGTQRSTLGHNAATALFAKFAYFEPFTNTYASLNICAIAWHG</sequence>
<gene>
    <name evidence="1" type="ORF">MSG28_011080</name>
</gene>
<reference evidence="1 2" key="1">
    <citation type="journal article" date="2022" name="Genome Biol. Evol.">
        <title>The Spruce Budworm Genome: Reconstructing the Evolutionary History of Antifreeze Proteins.</title>
        <authorList>
            <person name="Beliveau C."/>
            <person name="Gagne P."/>
            <person name="Picq S."/>
            <person name="Vernygora O."/>
            <person name="Keeling C.I."/>
            <person name="Pinkney K."/>
            <person name="Doucet D."/>
            <person name="Wen F."/>
            <person name="Johnston J.S."/>
            <person name="Maaroufi H."/>
            <person name="Boyle B."/>
            <person name="Laroche J."/>
            <person name="Dewar K."/>
            <person name="Juretic N."/>
            <person name="Blackburn G."/>
            <person name="Nisole A."/>
            <person name="Brunet B."/>
            <person name="Brandao M."/>
            <person name="Lumley L."/>
            <person name="Duan J."/>
            <person name="Quan G."/>
            <person name="Lucarotti C.J."/>
            <person name="Roe A.D."/>
            <person name="Sperling F.A.H."/>
            <person name="Levesque R.C."/>
            <person name="Cusson M."/>
        </authorList>
    </citation>
    <scope>NUCLEOTIDE SEQUENCE [LARGE SCALE GENOMIC DNA]</scope>
    <source>
        <strain evidence="1">Glfc:IPQL:Cfum</strain>
    </source>
</reference>
<accession>A0ACC0KQP9</accession>
<keyword evidence="2" id="KW-1185">Reference proteome</keyword>